<dbReference type="PANTHER" id="PTHR30290">
    <property type="entry name" value="PERIPLASMIC BINDING COMPONENT OF ABC TRANSPORTER"/>
    <property type="match status" value="1"/>
</dbReference>
<dbReference type="PANTHER" id="PTHR30290:SF9">
    <property type="entry name" value="OLIGOPEPTIDE-BINDING PROTEIN APPA"/>
    <property type="match status" value="1"/>
</dbReference>
<keyword evidence="3 5" id="KW-0732">Signal</keyword>
<dbReference type="GO" id="GO:0015833">
    <property type="term" value="P:peptide transport"/>
    <property type="evidence" value="ECO:0007669"/>
    <property type="project" value="TreeGrafter"/>
</dbReference>
<dbReference type="GO" id="GO:0043190">
    <property type="term" value="C:ATP-binding cassette (ABC) transporter complex"/>
    <property type="evidence" value="ECO:0007669"/>
    <property type="project" value="InterPro"/>
</dbReference>
<reference evidence="7 8" key="1">
    <citation type="submission" date="2017-06" db="EMBL/GenBank/DDBJ databases">
        <title>the draft geome sequence of Illustriluteabacillus marina B3227.</title>
        <authorList>
            <person name="He R.-H."/>
            <person name="Du Z.-J."/>
        </authorList>
    </citation>
    <scope>NUCLEOTIDE SEQUENCE [LARGE SCALE GENOMIC DNA]</scope>
    <source>
        <strain evidence="7 8">B3227</strain>
    </source>
</reference>
<dbReference type="EMBL" id="PJNH01000003">
    <property type="protein sequence ID" value="PKR77178.1"/>
    <property type="molecule type" value="Genomic_DNA"/>
</dbReference>
<evidence type="ECO:0000256" key="1">
    <source>
        <dbReference type="ARBA" id="ARBA00005695"/>
    </source>
</evidence>
<proteinExistence type="inferred from homology"/>
<evidence type="ECO:0000313" key="8">
    <source>
        <dbReference type="Proteomes" id="UP000243524"/>
    </source>
</evidence>
<dbReference type="Proteomes" id="UP000243524">
    <property type="component" value="Unassembled WGS sequence"/>
</dbReference>
<feature type="signal peptide" evidence="5">
    <location>
        <begin position="1"/>
        <end position="17"/>
    </location>
</feature>
<comment type="similarity">
    <text evidence="1">Belongs to the bacterial solute-binding protein 5 family.</text>
</comment>
<dbReference type="InterPro" id="IPR039424">
    <property type="entry name" value="SBP_5"/>
</dbReference>
<feature type="region of interest" description="Disordered" evidence="4">
    <location>
        <begin position="22"/>
        <end position="52"/>
    </location>
</feature>
<dbReference type="CDD" id="cd08499">
    <property type="entry name" value="PBP2_Ylib_like"/>
    <property type="match status" value="1"/>
</dbReference>
<dbReference type="OrthoDB" id="9796817at2"/>
<keyword evidence="2" id="KW-0813">Transport</keyword>
<dbReference type="PROSITE" id="PS51257">
    <property type="entry name" value="PROKAR_LIPOPROTEIN"/>
    <property type="match status" value="1"/>
</dbReference>
<evidence type="ECO:0000256" key="5">
    <source>
        <dbReference type="SAM" id="SignalP"/>
    </source>
</evidence>
<dbReference type="SUPFAM" id="SSF53850">
    <property type="entry name" value="Periplasmic binding protein-like II"/>
    <property type="match status" value="1"/>
</dbReference>
<accession>A0A2I0QS88</accession>
<evidence type="ECO:0000256" key="4">
    <source>
        <dbReference type="SAM" id="MobiDB-lite"/>
    </source>
</evidence>
<keyword evidence="8" id="KW-1185">Reference proteome</keyword>
<dbReference type="GO" id="GO:1904680">
    <property type="term" value="F:peptide transmembrane transporter activity"/>
    <property type="evidence" value="ECO:0007669"/>
    <property type="project" value="TreeGrafter"/>
</dbReference>
<evidence type="ECO:0000256" key="3">
    <source>
        <dbReference type="ARBA" id="ARBA00022729"/>
    </source>
</evidence>
<protein>
    <submittedName>
        <fullName evidence="7">Glutathione ABC transporter substrate-binding protein</fullName>
    </submittedName>
</protein>
<evidence type="ECO:0000313" key="7">
    <source>
        <dbReference type="EMBL" id="PKR77178.1"/>
    </source>
</evidence>
<comment type="caution">
    <text evidence="7">The sequence shown here is derived from an EMBL/GenBank/DDBJ whole genome shotgun (WGS) entry which is preliminary data.</text>
</comment>
<dbReference type="AlphaFoldDB" id="A0A2I0QS88"/>
<dbReference type="GO" id="GO:0042597">
    <property type="term" value="C:periplasmic space"/>
    <property type="evidence" value="ECO:0007669"/>
    <property type="project" value="UniProtKB-ARBA"/>
</dbReference>
<dbReference type="Gene3D" id="3.40.190.10">
    <property type="entry name" value="Periplasmic binding protein-like II"/>
    <property type="match status" value="1"/>
</dbReference>
<dbReference type="InterPro" id="IPR030678">
    <property type="entry name" value="Peptide/Ni-bd"/>
</dbReference>
<feature type="compositionally biased region" description="Acidic residues" evidence="4">
    <location>
        <begin position="24"/>
        <end position="34"/>
    </location>
</feature>
<dbReference type="Gene3D" id="3.90.76.10">
    <property type="entry name" value="Dipeptide-binding Protein, Domain 1"/>
    <property type="match status" value="1"/>
</dbReference>
<organism evidence="7 8">
    <name type="scientific">Halalkalibacillus sediminis</name>
    <dbReference type="NCBI Taxonomy" id="2018042"/>
    <lineage>
        <taxon>Bacteria</taxon>
        <taxon>Bacillati</taxon>
        <taxon>Bacillota</taxon>
        <taxon>Bacilli</taxon>
        <taxon>Bacillales</taxon>
        <taxon>Bacillaceae</taxon>
        <taxon>Halalkalibacillus</taxon>
    </lineage>
</organism>
<feature type="compositionally biased region" description="Acidic residues" evidence="4">
    <location>
        <begin position="41"/>
        <end position="51"/>
    </location>
</feature>
<feature type="domain" description="Solute-binding protein family 5" evidence="6">
    <location>
        <begin position="95"/>
        <end position="445"/>
    </location>
</feature>
<dbReference type="InterPro" id="IPR000914">
    <property type="entry name" value="SBP_5_dom"/>
</dbReference>
<evidence type="ECO:0000259" key="6">
    <source>
        <dbReference type="Pfam" id="PF00496"/>
    </source>
</evidence>
<gene>
    <name evidence="7" type="ORF">CEY16_10580</name>
</gene>
<dbReference type="PIRSF" id="PIRSF002741">
    <property type="entry name" value="MppA"/>
    <property type="match status" value="1"/>
</dbReference>
<dbReference type="Pfam" id="PF00496">
    <property type="entry name" value="SBP_bac_5"/>
    <property type="match status" value="1"/>
</dbReference>
<sequence>MKKLIFMLVLLLGLLLAACSGDSGDSEESSDEGSTDTSSESSEEASSDEDTAVTYASTSDAVGLSPILTNDSVSSRVIEQMYETLFTRNLESGDIEPRLAESYETPDDKTWVISLKEDIQFHDGTPFNAEAVKYTFDTFLDPETAAPRASLLEPIESVEVQDEYTVVINTTEPYGAMLAALSHSNASIVSPEANEGQNLNEEPVGTGPYKFVEWAKGDQIVLEKNEDYWQGEPEIDQATFKVVPSVSTAISMMETGEVDFIDGVTAEHLTRLESNDSIEVVTKEGTPVYYFGFNHEKEPMNEFDFRKALSHAIDRDAYVETLDGLGVRSNSIIGPKVFGYDESAEELGFNYDPEQAQQIIEENGYDEIELNLLVANRDLFLNMSEIVQAQLSEVGLNVNIEMIEWGTFLDMTAEGDFDLTFLSWSNTTADGSELLYPNLHTDNIGSSNRMQYSNEEVDELVEASRTTTDQNERAEYLQQANEIVVEDVAWAPMHHGVVAAGVHESIEGFEMDPTGRWELYQFSKN</sequence>
<dbReference type="Gene3D" id="3.10.105.10">
    <property type="entry name" value="Dipeptide-binding Protein, Domain 3"/>
    <property type="match status" value="1"/>
</dbReference>
<feature type="chain" id="PRO_5039715147" evidence="5">
    <location>
        <begin position="18"/>
        <end position="525"/>
    </location>
</feature>
<evidence type="ECO:0000256" key="2">
    <source>
        <dbReference type="ARBA" id="ARBA00022448"/>
    </source>
</evidence>
<name>A0A2I0QS88_9BACI</name>
<dbReference type="RefSeq" id="WP_101331988.1">
    <property type="nucleotide sequence ID" value="NZ_PJNH01000003.1"/>
</dbReference>